<comment type="similarity">
    <text evidence="1">Belongs to the UPF0065 (bug) family.</text>
</comment>
<keyword evidence="4" id="KW-1185">Reference proteome</keyword>
<dbReference type="PANTHER" id="PTHR42928:SF5">
    <property type="entry name" value="BLR1237 PROTEIN"/>
    <property type="match status" value="1"/>
</dbReference>
<dbReference type="PROSITE" id="PS51257">
    <property type="entry name" value="PROKAR_LIPOPROTEIN"/>
    <property type="match status" value="1"/>
</dbReference>
<sequence>MTLMKKVTTLAAAVMLGCLPVAAADWKPSGPVTIQVGFGSGGSTDSLGRAIAAEMEKQTGWDVIVENKPGGGGVAMFSGLVRAKPDGRKIGMGVTIPTLMNLALRGDKLPFKVDSFDYLATVVLAPLAIVAPKEAPYNTFAEFVAHAKKNGGGLIGFDAKPQEMMMRAVNQTEQAGFEYVSHKSGAEIIQGLLGGHIQIGFGAGAHIKYVKSGQLKMLAVATQTRQDYSPDTESLIEQGYPYSVEPYFYLAAPKGLSGEAKEALSAALDKAINSDALAELITNVMFTVPTNLGAEGTSDKLKSGLHSVEELVAATK</sequence>
<dbReference type="Gene3D" id="3.40.190.10">
    <property type="entry name" value="Periplasmic binding protein-like II"/>
    <property type="match status" value="1"/>
</dbReference>
<dbReference type="EMBL" id="OBEL01000001">
    <property type="protein sequence ID" value="SNZ07613.1"/>
    <property type="molecule type" value="Genomic_DNA"/>
</dbReference>
<dbReference type="OrthoDB" id="7375033at2"/>
<protein>
    <submittedName>
        <fullName evidence="3">Tripartite-type tricarboxylate transporter, receptor component TctC</fullName>
    </submittedName>
</protein>
<dbReference type="Pfam" id="PF03401">
    <property type="entry name" value="TctC"/>
    <property type="match status" value="1"/>
</dbReference>
<dbReference type="PIRSF" id="PIRSF017082">
    <property type="entry name" value="YflP"/>
    <property type="match status" value="1"/>
</dbReference>
<gene>
    <name evidence="3" type="ORF">SAMN06265368_1148</name>
</gene>
<dbReference type="CDD" id="cd07012">
    <property type="entry name" value="PBP2_Bug_TTT"/>
    <property type="match status" value="1"/>
</dbReference>
<proteinExistence type="inferred from homology"/>
<evidence type="ECO:0000313" key="4">
    <source>
        <dbReference type="Proteomes" id="UP000219439"/>
    </source>
</evidence>
<evidence type="ECO:0000313" key="3">
    <source>
        <dbReference type="EMBL" id="SNZ07613.1"/>
    </source>
</evidence>
<keyword evidence="2" id="KW-0732">Signal</keyword>
<dbReference type="AlphaFoldDB" id="A0A285NFE5"/>
<evidence type="ECO:0000256" key="1">
    <source>
        <dbReference type="ARBA" id="ARBA00006987"/>
    </source>
</evidence>
<dbReference type="PANTHER" id="PTHR42928">
    <property type="entry name" value="TRICARBOXYLATE-BINDING PROTEIN"/>
    <property type="match status" value="1"/>
</dbReference>
<feature type="chain" id="PRO_5012877087" evidence="2">
    <location>
        <begin position="24"/>
        <end position="316"/>
    </location>
</feature>
<dbReference type="SUPFAM" id="SSF53850">
    <property type="entry name" value="Periplasmic binding protein-like II"/>
    <property type="match status" value="1"/>
</dbReference>
<dbReference type="Gene3D" id="3.40.190.150">
    <property type="entry name" value="Bordetella uptake gene, domain 1"/>
    <property type="match status" value="1"/>
</dbReference>
<organism evidence="3 4">
    <name type="scientific">Cohaesibacter gelatinilyticus</name>
    <dbReference type="NCBI Taxonomy" id="372072"/>
    <lineage>
        <taxon>Bacteria</taxon>
        <taxon>Pseudomonadati</taxon>
        <taxon>Pseudomonadota</taxon>
        <taxon>Alphaproteobacteria</taxon>
        <taxon>Hyphomicrobiales</taxon>
        <taxon>Cohaesibacteraceae</taxon>
    </lineage>
</organism>
<dbReference type="RefSeq" id="WP_097152375.1">
    <property type="nucleotide sequence ID" value="NZ_OBEL01000001.1"/>
</dbReference>
<dbReference type="InterPro" id="IPR005064">
    <property type="entry name" value="BUG"/>
</dbReference>
<feature type="signal peptide" evidence="2">
    <location>
        <begin position="1"/>
        <end position="23"/>
    </location>
</feature>
<evidence type="ECO:0000256" key="2">
    <source>
        <dbReference type="SAM" id="SignalP"/>
    </source>
</evidence>
<accession>A0A285NFE5</accession>
<dbReference type="Proteomes" id="UP000219439">
    <property type="component" value="Unassembled WGS sequence"/>
</dbReference>
<reference evidence="3 4" key="1">
    <citation type="submission" date="2017-09" db="EMBL/GenBank/DDBJ databases">
        <authorList>
            <person name="Ehlers B."/>
            <person name="Leendertz F.H."/>
        </authorList>
    </citation>
    <scope>NUCLEOTIDE SEQUENCE [LARGE SCALE GENOMIC DNA]</scope>
    <source>
        <strain evidence="3 4">DSM 18289</strain>
    </source>
</reference>
<name>A0A285NFE5_9HYPH</name>
<dbReference type="InterPro" id="IPR042100">
    <property type="entry name" value="Bug_dom1"/>
</dbReference>
<keyword evidence="3" id="KW-0675">Receptor</keyword>